<evidence type="ECO:0000256" key="1">
    <source>
        <dbReference type="ARBA" id="ARBA00022801"/>
    </source>
</evidence>
<feature type="active site" description="Proton acceptor" evidence="2">
    <location>
        <position position="120"/>
    </location>
</feature>
<evidence type="ECO:0000256" key="2">
    <source>
        <dbReference type="HAMAP-Rule" id="MF_01940"/>
    </source>
</evidence>
<dbReference type="InterPro" id="IPR004175">
    <property type="entry name" value="RNA_CPDase"/>
</dbReference>
<dbReference type="RefSeq" id="WP_336544381.1">
    <property type="nucleotide sequence ID" value="NZ_JBBBDM010000001.1"/>
</dbReference>
<keyword evidence="1 2" id="KW-0378">Hydrolase</keyword>
<dbReference type="PANTHER" id="PTHR35561:SF1">
    <property type="entry name" value="RNA 2',3'-CYCLIC PHOSPHODIESTERASE"/>
    <property type="match status" value="1"/>
</dbReference>
<proteinExistence type="inferred from homology"/>
<dbReference type="Pfam" id="PF13563">
    <property type="entry name" value="2_5_RNA_ligase2"/>
    <property type="match status" value="1"/>
</dbReference>
<dbReference type="PANTHER" id="PTHR35561">
    <property type="entry name" value="RNA 2',3'-CYCLIC PHOSPHODIESTERASE"/>
    <property type="match status" value="1"/>
</dbReference>
<dbReference type="EC" id="3.1.4.58" evidence="2"/>
<dbReference type="SUPFAM" id="SSF55144">
    <property type="entry name" value="LigT-like"/>
    <property type="match status" value="1"/>
</dbReference>
<dbReference type="Proteomes" id="UP001367771">
    <property type="component" value="Unassembled WGS sequence"/>
</dbReference>
<dbReference type="HAMAP" id="MF_01940">
    <property type="entry name" value="RNA_CPDase"/>
    <property type="match status" value="1"/>
</dbReference>
<reference evidence="3 4" key="1">
    <citation type="journal article" date="2013" name="Int. J. Syst. Evol. Microbiol.">
        <title>Sphingomonas kyungheensis sp. nov., a bacterium with ginsenoside-converting activity isolated from soil of a ginseng field.</title>
        <authorList>
            <person name="Son H.M."/>
            <person name="Yang J.E."/>
            <person name="Park Y."/>
            <person name="Han C.K."/>
            <person name="Kim S.G."/>
            <person name="Kook M."/>
            <person name="Yi T.H."/>
        </authorList>
    </citation>
    <scope>NUCLEOTIDE SEQUENCE [LARGE SCALE GENOMIC DNA]</scope>
    <source>
        <strain evidence="3 4">LMG 26582</strain>
    </source>
</reference>
<keyword evidence="4" id="KW-1185">Reference proteome</keyword>
<evidence type="ECO:0000313" key="3">
    <source>
        <dbReference type="EMBL" id="MEI5685926.1"/>
    </source>
</evidence>
<dbReference type="InterPro" id="IPR009097">
    <property type="entry name" value="Cyclic_Pdiesterase"/>
</dbReference>
<feature type="active site" description="Proton donor" evidence="2">
    <location>
        <position position="36"/>
    </location>
</feature>
<comment type="catalytic activity">
    <reaction evidence="2">
        <text>a 3'-end 2',3'-cyclophospho-ribonucleotide-RNA + H2O = a 3'-end 2'-phospho-ribonucleotide-RNA + H(+)</text>
        <dbReference type="Rhea" id="RHEA:11828"/>
        <dbReference type="Rhea" id="RHEA-COMP:10464"/>
        <dbReference type="Rhea" id="RHEA-COMP:17353"/>
        <dbReference type="ChEBI" id="CHEBI:15377"/>
        <dbReference type="ChEBI" id="CHEBI:15378"/>
        <dbReference type="ChEBI" id="CHEBI:83064"/>
        <dbReference type="ChEBI" id="CHEBI:173113"/>
        <dbReference type="EC" id="3.1.4.58"/>
    </reaction>
</comment>
<feature type="short sequence motif" description="HXTX 1" evidence="2">
    <location>
        <begin position="36"/>
        <end position="39"/>
    </location>
</feature>
<comment type="similarity">
    <text evidence="2">Belongs to the 2H phosphoesterase superfamily. ThpR family.</text>
</comment>
<dbReference type="EMBL" id="JBBBDM010000001">
    <property type="protein sequence ID" value="MEI5685926.1"/>
    <property type="molecule type" value="Genomic_DNA"/>
</dbReference>
<dbReference type="Gene3D" id="3.90.1140.10">
    <property type="entry name" value="Cyclic phosphodiesterase"/>
    <property type="match status" value="1"/>
</dbReference>
<feature type="short sequence motif" description="HXTX 2" evidence="2">
    <location>
        <begin position="120"/>
        <end position="123"/>
    </location>
</feature>
<organism evidence="3 4">
    <name type="scientific">Sphingomonas kyungheensis</name>
    <dbReference type="NCBI Taxonomy" id="1069987"/>
    <lineage>
        <taxon>Bacteria</taxon>
        <taxon>Pseudomonadati</taxon>
        <taxon>Pseudomonadota</taxon>
        <taxon>Alphaproteobacteria</taxon>
        <taxon>Sphingomonadales</taxon>
        <taxon>Sphingomonadaceae</taxon>
        <taxon>Sphingomonas</taxon>
    </lineage>
</organism>
<comment type="caution">
    <text evidence="3">The sequence shown here is derived from an EMBL/GenBank/DDBJ whole genome shotgun (WGS) entry which is preliminary data.</text>
</comment>
<dbReference type="NCBIfam" id="TIGR02258">
    <property type="entry name" value="2_5_ligase"/>
    <property type="match status" value="1"/>
</dbReference>
<comment type="function">
    <text evidence="2">Hydrolyzes RNA 2',3'-cyclic phosphodiester to an RNA 2'-phosphomonoester.</text>
</comment>
<name>A0ABU8GYJ0_9SPHN</name>
<protein>
    <recommendedName>
        <fullName evidence="2">RNA 2',3'-cyclic phosphodiesterase</fullName>
        <shortName evidence="2">RNA 2',3'-CPDase</shortName>
        <ecNumber evidence="2">3.1.4.58</ecNumber>
    </recommendedName>
</protein>
<accession>A0ABU8GYJ0</accession>
<gene>
    <name evidence="3" type="primary">thpR</name>
    <name evidence="3" type="ORF">V8201_02410</name>
</gene>
<evidence type="ECO:0000313" key="4">
    <source>
        <dbReference type="Proteomes" id="UP001367771"/>
    </source>
</evidence>
<sequence length="198" mass="21345">MRLFVALRPPAAIRDSLLDAMDGVPAARWQDDAQLHCTLRFLGDVDRPQAEDVAAALAALYAPAPCVRLHSVGQFAHKGRTDTLWAGLAPTAALHHLARKVEQACTRAGLAPERRAYLPHVTLARLPRSAGAAPEIDAWLARHAALASDAFVLPHLILYQSHLGHGGALYEPVMRWPLAPPAEPPQVLPVRSETSGDP</sequence>